<organism evidence="2 4">
    <name type="scientific">Marinomonas aquiplantarum</name>
    <dbReference type="NCBI Taxonomy" id="491951"/>
    <lineage>
        <taxon>Bacteria</taxon>
        <taxon>Pseudomonadati</taxon>
        <taxon>Pseudomonadota</taxon>
        <taxon>Gammaproteobacteria</taxon>
        <taxon>Oceanospirillales</taxon>
        <taxon>Oceanospirillaceae</taxon>
        <taxon>Marinomonas</taxon>
    </lineage>
</organism>
<name>A0A366CT48_9GAMM</name>
<gene>
    <name evidence="3" type="ORF">DFP76_1181</name>
    <name evidence="2" type="ORF">DFP76_1211</name>
</gene>
<feature type="compositionally biased region" description="Basic and acidic residues" evidence="1">
    <location>
        <begin position="1"/>
        <end position="22"/>
    </location>
</feature>
<dbReference type="AlphaFoldDB" id="A0A366CT48"/>
<evidence type="ECO:0000313" key="3">
    <source>
        <dbReference type="EMBL" id="RBO78343.1"/>
    </source>
</evidence>
<proteinExistence type="predicted"/>
<keyword evidence="4" id="KW-1185">Reference proteome</keyword>
<dbReference type="Proteomes" id="UP000252086">
    <property type="component" value="Unassembled WGS sequence"/>
</dbReference>
<evidence type="ECO:0000313" key="2">
    <source>
        <dbReference type="EMBL" id="RBO78314.1"/>
    </source>
</evidence>
<dbReference type="EMBL" id="QNRF01000018">
    <property type="protein sequence ID" value="RBO78343.1"/>
    <property type="molecule type" value="Genomic_DNA"/>
</dbReference>
<evidence type="ECO:0000256" key="1">
    <source>
        <dbReference type="SAM" id="MobiDB-lite"/>
    </source>
</evidence>
<feature type="region of interest" description="Disordered" evidence="1">
    <location>
        <begin position="1"/>
        <end position="30"/>
    </location>
</feature>
<sequence>EAKIREELLPKRTKADDAVGEKEEAEQLDF</sequence>
<feature type="non-terminal residue" evidence="2">
    <location>
        <position position="1"/>
    </location>
</feature>
<evidence type="ECO:0000313" key="4">
    <source>
        <dbReference type="Proteomes" id="UP000252086"/>
    </source>
</evidence>
<dbReference type="EMBL" id="QNRF01000021">
    <property type="protein sequence ID" value="RBO78314.1"/>
    <property type="molecule type" value="Genomic_DNA"/>
</dbReference>
<accession>A0A366CT48</accession>
<reference evidence="2 4" key="1">
    <citation type="submission" date="2018-06" db="EMBL/GenBank/DDBJ databases">
        <title>Genomic Encyclopedia of Type Strains, Phase III (KMG-III): the genomes of soil and plant-associated and newly described type strains.</title>
        <authorList>
            <person name="Whitman W."/>
        </authorList>
    </citation>
    <scope>NUCLEOTIDE SEQUENCE [LARGE SCALE GENOMIC DNA]</scope>
    <source>
        <strain evidence="2 4">CECT 7732</strain>
    </source>
</reference>
<protein>
    <submittedName>
        <fullName evidence="2">Uncharacterized protein</fullName>
    </submittedName>
</protein>
<comment type="caution">
    <text evidence="2">The sequence shown here is derived from an EMBL/GenBank/DDBJ whole genome shotgun (WGS) entry which is preliminary data.</text>
</comment>